<organism evidence="2 3">
    <name type="scientific">Streptomyces roseolilacinus</name>
    <dbReference type="NCBI Taxonomy" id="66904"/>
    <lineage>
        <taxon>Bacteria</taxon>
        <taxon>Bacillati</taxon>
        <taxon>Actinomycetota</taxon>
        <taxon>Actinomycetes</taxon>
        <taxon>Kitasatosporales</taxon>
        <taxon>Streptomycetaceae</taxon>
        <taxon>Streptomyces</taxon>
    </lineage>
</organism>
<reference evidence="2" key="1">
    <citation type="journal article" date="2014" name="Int. J. Syst. Evol. Microbiol.">
        <title>Complete genome sequence of Corynebacterium casei LMG S-19264T (=DSM 44701T), isolated from a smear-ripened cheese.</title>
        <authorList>
            <consortium name="US DOE Joint Genome Institute (JGI-PGF)"/>
            <person name="Walter F."/>
            <person name="Albersmeier A."/>
            <person name="Kalinowski J."/>
            <person name="Ruckert C."/>
        </authorList>
    </citation>
    <scope>NUCLEOTIDE SEQUENCE</scope>
    <source>
        <strain evidence="2">JCM 4335</strain>
    </source>
</reference>
<dbReference type="Proteomes" id="UP000654123">
    <property type="component" value="Unassembled WGS sequence"/>
</dbReference>
<feature type="compositionally biased region" description="Acidic residues" evidence="1">
    <location>
        <begin position="91"/>
        <end position="105"/>
    </location>
</feature>
<accession>A0A918EKZ6</accession>
<dbReference type="AlphaFoldDB" id="A0A918EKZ6"/>
<dbReference type="EMBL" id="BMSV01000005">
    <property type="protein sequence ID" value="GGQ09406.1"/>
    <property type="molecule type" value="Genomic_DNA"/>
</dbReference>
<evidence type="ECO:0000313" key="2">
    <source>
        <dbReference type="EMBL" id="GGQ09406.1"/>
    </source>
</evidence>
<feature type="region of interest" description="Disordered" evidence="1">
    <location>
        <begin position="75"/>
        <end position="139"/>
    </location>
</feature>
<evidence type="ECO:0000256" key="1">
    <source>
        <dbReference type="SAM" id="MobiDB-lite"/>
    </source>
</evidence>
<protein>
    <submittedName>
        <fullName evidence="2">Uncharacterized protein</fullName>
    </submittedName>
</protein>
<keyword evidence="3" id="KW-1185">Reference proteome</keyword>
<comment type="caution">
    <text evidence="2">The sequence shown here is derived from an EMBL/GenBank/DDBJ whole genome shotgun (WGS) entry which is preliminary data.</text>
</comment>
<reference evidence="2" key="2">
    <citation type="submission" date="2020-09" db="EMBL/GenBank/DDBJ databases">
        <authorList>
            <person name="Sun Q."/>
            <person name="Ohkuma M."/>
        </authorList>
    </citation>
    <scope>NUCLEOTIDE SEQUENCE</scope>
    <source>
        <strain evidence="2">JCM 4335</strain>
    </source>
</reference>
<evidence type="ECO:0000313" key="3">
    <source>
        <dbReference type="Proteomes" id="UP000654123"/>
    </source>
</evidence>
<feature type="region of interest" description="Disordered" evidence="1">
    <location>
        <begin position="157"/>
        <end position="230"/>
    </location>
</feature>
<sequence length="247" mass="25889">MPVQARSCAPTTIRAVWAWAVVAGPSTACDGEPMRSADAVAAAAPPIHVLCVRRWDAKISRFSRTCRSARRAFDADRGPRFSRRTGTAAQDEAEAEAAYGEEDEVPAPRRNASAGRPHTRGRPGPIGRTLPGSGPAPAVRRIFPPVMNMIMLPAGSAAGKSRAGGRRRGAAARRERPRGTRRAIPEQADGGRADTRTAGAGEGRRPSARRPADGVTAGGHGSGRAARVFAGERRYGVTAVRGLSSGD</sequence>
<name>A0A918EKZ6_9ACTN</name>
<proteinExistence type="predicted"/>
<gene>
    <name evidence="2" type="ORF">GCM10010249_29950</name>
</gene>